<comment type="caution">
    <text evidence="1">The sequence shown here is derived from an EMBL/GenBank/DDBJ whole genome shotgun (WGS) entry which is preliminary data.</text>
</comment>
<proteinExistence type="predicted"/>
<dbReference type="RefSeq" id="WP_117359340.1">
    <property type="nucleotide sequence ID" value="NZ_QURH01000336.1"/>
</dbReference>
<dbReference type="OrthoDB" id="8421706at2"/>
<gene>
    <name evidence="1" type="ORF">DZF91_21995</name>
</gene>
<reference evidence="1 2" key="1">
    <citation type="submission" date="2018-08" db="EMBL/GenBank/DDBJ databases">
        <title>Actinomadura jelena sp. nov., a novel Actinomycete isolated from soil in Chad.</title>
        <authorList>
            <person name="Shi L."/>
        </authorList>
    </citation>
    <scope>NUCLEOTIDE SEQUENCE [LARGE SCALE GENOMIC DNA]</scope>
    <source>
        <strain evidence="1 2">NEAU-G17</strain>
    </source>
</reference>
<organism evidence="1 2">
    <name type="scientific">Actinomadura logoneensis</name>
    <dbReference type="NCBI Taxonomy" id="2293572"/>
    <lineage>
        <taxon>Bacteria</taxon>
        <taxon>Bacillati</taxon>
        <taxon>Actinomycetota</taxon>
        <taxon>Actinomycetes</taxon>
        <taxon>Streptosporangiales</taxon>
        <taxon>Thermomonosporaceae</taxon>
        <taxon>Actinomadura</taxon>
    </lineage>
</organism>
<sequence length="117" mass="13011">MAESEVPIVCTLSSSSRVRRLEAFEAVFAAGLVRVERLPLRLRLTFDVDGEREASLRELFVQEERCCEFLSLEFRRSDAGLLVEVVAPEDAGPTLDGMQALAERRTSPGAIAQRWTG</sequence>
<name>A0A372JHJ7_9ACTN</name>
<dbReference type="Proteomes" id="UP000261811">
    <property type="component" value="Unassembled WGS sequence"/>
</dbReference>
<evidence type="ECO:0000313" key="2">
    <source>
        <dbReference type="Proteomes" id="UP000261811"/>
    </source>
</evidence>
<dbReference type="EMBL" id="QURH01000336">
    <property type="protein sequence ID" value="RFU39495.1"/>
    <property type="molecule type" value="Genomic_DNA"/>
</dbReference>
<evidence type="ECO:0000313" key="1">
    <source>
        <dbReference type="EMBL" id="RFU39495.1"/>
    </source>
</evidence>
<dbReference type="AlphaFoldDB" id="A0A372JHJ7"/>
<protein>
    <submittedName>
        <fullName evidence="1">Uncharacterized protein</fullName>
    </submittedName>
</protein>
<keyword evidence="2" id="KW-1185">Reference proteome</keyword>
<accession>A0A372JHJ7</accession>